<reference evidence="2 3" key="1">
    <citation type="journal article" date="2023" name="Arcadia Sci">
        <title>De novo assembly of a long-read Amblyomma americanum tick genome.</title>
        <authorList>
            <person name="Chou S."/>
            <person name="Poskanzer K.E."/>
            <person name="Rollins M."/>
            <person name="Thuy-Boun P.S."/>
        </authorList>
    </citation>
    <scope>NUCLEOTIDE SEQUENCE [LARGE SCALE GENOMIC DNA]</scope>
    <source>
        <strain evidence="2">F_SG_1</strain>
        <tissue evidence="2">Salivary glands</tissue>
    </source>
</reference>
<dbReference type="AlphaFoldDB" id="A0AAQ4EKS1"/>
<name>A0AAQ4EKS1_AMBAM</name>
<evidence type="ECO:0000256" key="1">
    <source>
        <dbReference type="SAM" id="MobiDB-lite"/>
    </source>
</evidence>
<proteinExistence type="predicted"/>
<organism evidence="2 3">
    <name type="scientific">Amblyomma americanum</name>
    <name type="common">Lone star tick</name>
    <dbReference type="NCBI Taxonomy" id="6943"/>
    <lineage>
        <taxon>Eukaryota</taxon>
        <taxon>Metazoa</taxon>
        <taxon>Ecdysozoa</taxon>
        <taxon>Arthropoda</taxon>
        <taxon>Chelicerata</taxon>
        <taxon>Arachnida</taxon>
        <taxon>Acari</taxon>
        <taxon>Parasitiformes</taxon>
        <taxon>Ixodida</taxon>
        <taxon>Ixodoidea</taxon>
        <taxon>Ixodidae</taxon>
        <taxon>Amblyomminae</taxon>
        <taxon>Amblyomma</taxon>
    </lineage>
</organism>
<gene>
    <name evidence="2" type="ORF">V5799_031312</name>
</gene>
<dbReference type="Proteomes" id="UP001321473">
    <property type="component" value="Unassembled WGS sequence"/>
</dbReference>
<comment type="caution">
    <text evidence="2">The sequence shown here is derived from an EMBL/GenBank/DDBJ whole genome shotgun (WGS) entry which is preliminary data.</text>
</comment>
<protein>
    <submittedName>
        <fullName evidence="2">Uncharacterized protein</fullName>
    </submittedName>
</protein>
<dbReference type="EMBL" id="JARKHS020014238">
    <property type="protein sequence ID" value="KAK8775344.1"/>
    <property type="molecule type" value="Genomic_DNA"/>
</dbReference>
<evidence type="ECO:0000313" key="3">
    <source>
        <dbReference type="Proteomes" id="UP001321473"/>
    </source>
</evidence>
<keyword evidence="3" id="KW-1185">Reference proteome</keyword>
<accession>A0AAQ4EKS1</accession>
<evidence type="ECO:0000313" key="2">
    <source>
        <dbReference type="EMBL" id="KAK8775344.1"/>
    </source>
</evidence>
<sequence>MRLAVRAVVVSRVTYSAPYLQLTKTNRDTLNTMLRKATKQALGMPIYSSTQRLLDMGAHNTMEGIIESHLSNQRIRLSYTEHGRAVLRKTGWQIEPVPIKAAHPEDSKTTIQTKPFPRNKTPGKDDERRTARAKLSHSLEPGR</sequence>
<feature type="region of interest" description="Disordered" evidence="1">
    <location>
        <begin position="99"/>
        <end position="143"/>
    </location>
</feature>